<gene>
    <name evidence="18" type="ORF">CDEB00056_LOCUS7459</name>
</gene>
<evidence type="ECO:0000256" key="5">
    <source>
        <dbReference type="ARBA" id="ARBA00022723"/>
    </source>
</evidence>
<evidence type="ECO:0000256" key="9">
    <source>
        <dbReference type="ARBA" id="ARBA00022837"/>
    </source>
</evidence>
<name>A0A7S3V7W4_9STRA</name>
<organism evidence="18">
    <name type="scientific">Chaetoceros debilis</name>
    <dbReference type="NCBI Taxonomy" id="122233"/>
    <lineage>
        <taxon>Eukaryota</taxon>
        <taxon>Sar</taxon>
        <taxon>Stramenopiles</taxon>
        <taxon>Ochrophyta</taxon>
        <taxon>Bacillariophyta</taxon>
        <taxon>Coscinodiscophyceae</taxon>
        <taxon>Chaetocerotophycidae</taxon>
        <taxon>Chaetocerotales</taxon>
        <taxon>Chaetocerotaceae</taxon>
        <taxon>Chaetoceros</taxon>
    </lineage>
</organism>
<comment type="catalytic activity">
    <reaction evidence="13">
        <text>L-seryl-[protein] + ATP = O-phospho-L-seryl-[protein] + ADP + H(+)</text>
        <dbReference type="Rhea" id="RHEA:17989"/>
        <dbReference type="Rhea" id="RHEA-COMP:9863"/>
        <dbReference type="Rhea" id="RHEA-COMP:11604"/>
        <dbReference type="ChEBI" id="CHEBI:15378"/>
        <dbReference type="ChEBI" id="CHEBI:29999"/>
        <dbReference type="ChEBI" id="CHEBI:30616"/>
        <dbReference type="ChEBI" id="CHEBI:83421"/>
        <dbReference type="ChEBI" id="CHEBI:456216"/>
        <dbReference type="EC" id="2.7.11.1"/>
    </reaction>
</comment>
<evidence type="ECO:0000256" key="14">
    <source>
        <dbReference type="PROSITE-ProRule" id="PRU10141"/>
    </source>
</evidence>
<evidence type="ECO:0000256" key="1">
    <source>
        <dbReference type="ARBA" id="ARBA00001946"/>
    </source>
</evidence>
<feature type="domain" description="Protein kinase" evidence="17">
    <location>
        <begin position="37"/>
        <end position="294"/>
    </location>
</feature>
<dbReference type="InterPro" id="IPR008271">
    <property type="entry name" value="Ser/Thr_kinase_AS"/>
</dbReference>
<proteinExistence type="inferred from homology"/>
<keyword evidence="4" id="KW-0808">Transferase</keyword>
<feature type="compositionally biased region" description="Polar residues" evidence="16">
    <location>
        <begin position="7"/>
        <end position="32"/>
    </location>
</feature>
<dbReference type="AlphaFoldDB" id="A0A7S3V7W4"/>
<dbReference type="PROSITE" id="PS50011">
    <property type="entry name" value="PROTEIN_KINASE_DOM"/>
    <property type="match status" value="1"/>
</dbReference>
<dbReference type="InterPro" id="IPR000719">
    <property type="entry name" value="Prot_kinase_dom"/>
</dbReference>
<accession>A0A7S3V7W4</accession>
<dbReference type="FunFam" id="1.10.510.10:FF:000571">
    <property type="entry name" value="Maternal embryonic leucine zipper kinase"/>
    <property type="match status" value="1"/>
</dbReference>
<evidence type="ECO:0000256" key="6">
    <source>
        <dbReference type="ARBA" id="ARBA00022737"/>
    </source>
</evidence>
<dbReference type="PROSITE" id="PS00107">
    <property type="entry name" value="PROTEIN_KINASE_ATP"/>
    <property type="match status" value="1"/>
</dbReference>
<evidence type="ECO:0000259" key="17">
    <source>
        <dbReference type="PROSITE" id="PS50011"/>
    </source>
</evidence>
<evidence type="ECO:0000256" key="4">
    <source>
        <dbReference type="ARBA" id="ARBA00022679"/>
    </source>
</evidence>
<feature type="binding site" evidence="14">
    <location>
        <position position="66"/>
    </location>
    <ligand>
        <name>ATP</name>
        <dbReference type="ChEBI" id="CHEBI:30616"/>
    </ligand>
</feature>
<evidence type="ECO:0000256" key="8">
    <source>
        <dbReference type="ARBA" id="ARBA00022777"/>
    </source>
</evidence>
<keyword evidence="5" id="KW-0479">Metal-binding</keyword>
<dbReference type="GO" id="GO:0046872">
    <property type="term" value="F:metal ion binding"/>
    <property type="evidence" value="ECO:0007669"/>
    <property type="project" value="UniProtKB-KW"/>
</dbReference>
<dbReference type="PANTHER" id="PTHR24347">
    <property type="entry name" value="SERINE/THREONINE-PROTEIN KINASE"/>
    <property type="match status" value="1"/>
</dbReference>
<evidence type="ECO:0000256" key="10">
    <source>
        <dbReference type="ARBA" id="ARBA00022840"/>
    </source>
</evidence>
<dbReference type="Pfam" id="PF00069">
    <property type="entry name" value="Pkinase"/>
    <property type="match status" value="1"/>
</dbReference>
<dbReference type="GO" id="GO:0004674">
    <property type="term" value="F:protein serine/threonine kinase activity"/>
    <property type="evidence" value="ECO:0007669"/>
    <property type="project" value="UniProtKB-KW"/>
</dbReference>
<dbReference type="PROSITE" id="PS00108">
    <property type="entry name" value="PROTEIN_KINASE_ST"/>
    <property type="match status" value="1"/>
</dbReference>
<dbReference type="Gene3D" id="3.30.200.20">
    <property type="entry name" value="Phosphorylase Kinase, domain 1"/>
    <property type="match status" value="1"/>
</dbReference>
<comment type="similarity">
    <text evidence="11">Belongs to the protein kinase superfamily. Ser/Thr protein kinase family. CDPK subfamily.</text>
</comment>
<keyword evidence="6" id="KW-0677">Repeat</keyword>
<evidence type="ECO:0000256" key="11">
    <source>
        <dbReference type="ARBA" id="ARBA00024334"/>
    </source>
</evidence>
<evidence type="ECO:0000256" key="2">
    <source>
        <dbReference type="ARBA" id="ARBA00012513"/>
    </source>
</evidence>
<keyword evidence="10 14" id="KW-0067">ATP-binding</keyword>
<sequence length="347" mass="39146">MGCGESKPSNNTQKKNNVTSAATGQRRTSGSSFKDKYSIGKTLGEGAFSVVKEVTNRNSRKAFAVKVVTKAKLTREDEVALQDEIAILKNCNHPNIINLYDSFDESQYYYLVTELMLGGELFDRIVTKTFYNEKEARDVCKILFQALAYCHKRDVAHRDLKPENLLLVSRDDDKNIKIADFGFAKKVSSEKCLLTQCGTPGYVAPEILHGVPYGTKADMWSLGVITYILLGGYPPFIEQNQRELFKKIKRGQYEFHVEYWGSISKEAKDLIASMLNTEPDRRISANDALTNPWITGRDEDLESQNLAVNLGAFKKYNAKRKVRQAVLTLMATNKITSLGYMFRTNNA</sequence>
<evidence type="ECO:0000256" key="3">
    <source>
        <dbReference type="ARBA" id="ARBA00022527"/>
    </source>
</evidence>
<dbReference type="CDD" id="cd05117">
    <property type="entry name" value="STKc_CAMK"/>
    <property type="match status" value="1"/>
</dbReference>
<comment type="catalytic activity">
    <reaction evidence="12">
        <text>L-threonyl-[protein] + ATP = O-phospho-L-threonyl-[protein] + ADP + H(+)</text>
        <dbReference type="Rhea" id="RHEA:46608"/>
        <dbReference type="Rhea" id="RHEA-COMP:11060"/>
        <dbReference type="Rhea" id="RHEA-COMP:11605"/>
        <dbReference type="ChEBI" id="CHEBI:15378"/>
        <dbReference type="ChEBI" id="CHEBI:30013"/>
        <dbReference type="ChEBI" id="CHEBI:30616"/>
        <dbReference type="ChEBI" id="CHEBI:61977"/>
        <dbReference type="ChEBI" id="CHEBI:456216"/>
        <dbReference type="EC" id="2.7.11.1"/>
    </reaction>
</comment>
<keyword evidence="7 14" id="KW-0547">Nucleotide-binding</keyword>
<keyword evidence="8" id="KW-0418">Kinase</keyword>
<keyword evidence="9" id="KW-0106">Calcium</keyword>
<dbReference type="FunFam" id="3.30.200.20:FF:000315">
    <property type="entry name" value="Calcium-dependent protein kinase 3"/>
    <property type="match status" value="1"/>
</dbReference>
<dbReference type="SUPFAM" id="SSF56112">
    <property type="entry name" value="Protein kinase-like (PK-like)"/>
    <property type="match status" value="1"/>
</dbReference>
<protein>
    <recommendedName>
        <fullName evidence="2">non-specific serine/threonine protein kinase</fullName>
        <ecNumber evidence="2">2.7.11.1</ecNumber>
    </recommendedName>
</protein>
<dbReference type="Gene3D" id="1.10.510.10">
    <property type="entry name" value="Transferase(Phosphotransferase) domain 1"/>
    <property type="match status" value="1"/>
</dbReference>
<dbReference type="InterPro" id="IPR011009">
    <property type="entry name" value="Kinase-like_dom_sf"/>
</dbReference>
<dbReference type="SMART" id="SM00220">
    <property type="entry name" value="S_TKc"/>
    <property type="match status" value="1"/>
</dbReference>
<dbReference type="EMBL" id="HBIO01009665">
    <property type="protein sequence ID" value="CAE0462618.1"/>
    <property type="molecule type" value="Transcribed_RNA"/>
</dbReference>
<keyword evidence="3 15" id="KW-0723">Serine/threonine-protein kinase</keyword>
<evidence type="ECO:0000256" key="12">
    <source>
        <dbReference type="ARBA" id="ARBA00047899"/>
    </source>
</evidence>
<dbReference type="InterPro" id="IPR017441">
    <property type="entry name" value="Protein_kinase_ATP_BS"/>
</dbReference>
<evidence type="ECO:0000256" key="16">
    <source>
        <dbReference type="SAM" id="MobiDB-lite"/>
    </source>
</evidence>
<evidence type="ECO:0000256" key="13">
    <source>
        <dbReference type="ARBA" id="ARBA00048679"/>
    </source>
</evidence>
<evidence type="ECO:0000313" key="18">
    <source>
        <dbReference type="EMBL" id="CAE0462618.1"/>
    </source>
</evidence>
<dbReference type="EC" id="2.7.11.1" evidence="2"/>
<evidence type="ECO:0000256" key="15">
    <source>
        <dbReference type="RuleBase" id="RU000304"/>
    </source>
</evidence>
<feature type="region of interest" description="Disordered" evidence="16">
    <location>
        <begin position="1"/>
        <end position="34"/>
    </location>
</feature>
<evidence type="ECO:0000256" key="7">
    <source>
        <dbReference type="ARBA" id="ARBA00022741"/>
    </source>
</evidence>
<comment type="cofactor">
    <cofactor evidence="1">
        <name>Mg(2+)</name>
        <dbReference type="ChEBI" id="CHEBI:18420"/>
    </cofactor>
</comment>
<reference evidence="18" key="1">
    <citation type="submission" date="2021-01" db="EMBL/GenBank/DDBJ databases">
        <authorList>
            <person name="Corre E."/>
            <person name="Pelletier E."/>
            <person name="Niang G."/>
            <person name="Scheremetjew M."/>
            <person name="Finn R."/>
            <person name="Kale V."/>
            <person name="Holt S."/>
            <person name="Cochrane G."/>
            <person name="Meng A."/>
            <person name="Brown T."/>
            <person name="Cohen L."/>
        </authorList>
    </citation>
    <scope>NUCLEOTIDE SEQUENCE</scope>
    <source>
        <strain evidence="18">MM31A-1</strain>
    </source>
</reference>
<dbReference type="GO" id="GO:0005524">
    <property type="term" value="F:ATP binding"/>
    <property type="evidence" value="ECO:0007669"/>
    <property type="project" value="UniProtKB-UniRule"/>
</dbReference>